<evidence type="ECO:0000313" key="1">
    <source>
        <dbReference type="EMBL" id="KAI8429866.1"/>
    </source>
</evidence>
<comment type="caution">
    <text evidence="1">The sequence shown here is derived from an EMBL/GenBank/DDBJ whole genome shotgun (WGS) entry which is preliminary data.</text>
</comment>
<dbReference type="EMBL" id="CM046131">
    <property type="protein sequence ID" value="KAI8429866.1"/>
    <property type="molecule type" value="Genomic_DNA"/>
</dbReference>
<keyword evidence="2" id="KW-1185">Reference proteome</keyword>
<proteinExistence type="predicted"/>
<gene>
    <name evidence="1" type="ORF">MSG28_000363</name>
</gene>
<evidence type="ECO:0000313" key="2">
    <source>
        <dbReference type="Proteomes" id="UP001064048"/>
    </source>
</evidence>
<sequence>MDNLKEIPKDVAAEKKRSKPNIISQIFICWVCPVLFKGNRRDVEEDDLIVPGKKYDSIRQGTMFERYWFVEYEKAMAENRNPSLWGALWRAYWVAYLPGAIYLSINAAARTLQPLLFTQLLSYWSADATISQAEAGYYAFGMLGLNFIGMMCQHHNTLFVNRFSLKVKVACTSLLYRKLLRMNQVSLGDIAAGKLVNLMSNDIARFDYSFMFLHQLWLIPVQAAVVLYFLYVAAGWAPFVGLFGVVILILPIQAGLTKLTAVVRRKTAGRTDKRIKLMSEIINGIQVIKMYAWEIPFQAVVKAARSYEMRSVKRSMLIRSVFLGFMLFTERSILFFTILTLILTGSMITATTIYPIQQYFSIIQMNLTLILPFAIASLSEMMVSLERIQEFLVMEEREDLAILPGKENGTKPPVTFKNSKQGHDLPSVIVSKKYSKSDEFGNGTLPVTVDVARRPSVAGDYIVELANVAASWTNSNKSEEMTLNNLSMRIRKGKLCAIIGPVGSGKSSLLQVLLKELPLSRGSVQVKGRISYACQESWLFPATVRENILFGLPYDVNKYKEVCKVCCLQPDFKQFPYGDLSLVGERGVSLSGGQKARINLARSIYRDADIYLLDDPLSAVDANVGRRLFEDCIKGYLRGRTVILVTHQIHFLKAADTIVILNDGAVENIGTYDELSKSGNEFSLLLTKDESVPDDDGAKVVKRPSMKRGISRISTKSEDSEVEKEQIQEAEERAKGSLKWSVLWSYLRSVESWCLVLTTVVALLLTQGAATGADYWLSLWTNQVDQYEQGLPEEEEPDPGWNTEVGFFQTWQFLTTYGGLILGVIVILHARIYLFVVMTARASRNLHDLVFKNLINALMRFFDTNPSGRVLNRFSKDLGAMDEMLPRALLETIQMYLSMASILVLNALALPWTLIPTAVLVFIFVFLLKWYLNAAQAVKRLESTTKSPVFGMITSTISGLSTIRSSGSEKRLNAIFDAAQDLHSSAFYTFMGGSAAFGLYLDFLCLVYLGTIMSIFLFVDFGDMIPVGSVGLAVSQSMVLTMMLQMAARFTADFLAQMTSVERVIEYSELPKEDNMYEGSIEAPPAWPKQGQVNFEEVFMKYGPEDPPVLNNLTFQINSGWKVGVVGRTGAGKSSLISALFQLYNIEGRIKIDGVDIKNLSKTGLRSKISIIPQEPVLFSATLRYNLDPFDTYSDDEIWRALEQVELKDVVPSLNFKVSEGGSNFSVGQRQLVCLARAVLRSNKVLVMDEATANVDPQTDALIQKTIRQEFAACTVITIAHRLNTIMDSDRVLVMDKGRVAEYDYPYVLLCNPNSLLNFMVKETGENMGKSLFDMAKAKYDSDHPPP</sequence>
<dbReference type="Proteomes" id="UP001064048">
    <property type="component" value="Chromosome Z"/>
</dbReference>
<reference evidence="1 2" key="1">
    <citation type="journal article" date="2022" name="Genome Biol. Evol.">
        <title>The Spruce Budworm Genome: Reconstructing the Evolutionary History of Antifreeze Proteins.</title>
        <authorList>
            <person name="Beliveau C."/>
            <person name="Gagne P."/>
            <person name="Picq S."/>
            <person name="Vernygora O."/>
            <person name="Keeling C.I."/>
            <person name="Pinkney K."/>
            <person name="Doucet D."/>
            <person name="Wen F."/>
            <person name="Johnston J.S."/>
            <person name="Maaroufi H."/>
            <person name="Boyle B."/>
            <person name="Laroche J."/>
            <person name="Dewar K."/>
            <person name="Juretic N."/>
            <person name="Blackburn G."/>
            <person name="Nisole A."/>
            <person name="Brunet B."/>
            <person name="Brandao M."/>
            <person name="Lumley L."/>
            <person name="Duan J."/>
            <person name="Quan G."/>
            <person name="Lucarotti C.J."/>
            <person name="Roe A.D."/>
            <person name="Sperling F.A.H."/>
            <person name="Levesque R.C."/>
            <person name="Cusson M."/>
        </authorList>
    </citation>
    <scope>NUCLEOTIDE SEQUENCE [LARGE SCALE GENOMIC DNA]</scope>
    <source>
        <strain evidence="1">Glfc:IPQL:Cfum</strain>
    </source>
</reference>
<accession>A0ACC0K072</accession>
<organism evidence="1 2">
    <name type="scientific">Choristoneura fumiferana</name>
    <name type="common">Spruce budworm moth</name>
    <name type="synonym">Archips fumiferana</name>
    <dbReference type="NCBI Taxonomy" id="7141"/>
    <lineage>
        <taxon>Eukaryota</taxon>
        <taxon>Metazoa</taxon>
        <taxon>Ecdysozoa</taxon>
        <taxon>Arthropoda</taxon>
        <taxon>Hexapoda</taxon>
        <taxon>Insecta</taxon>
        <taxon>Pterygota</taxon>
        <taxon>Neoptera</taxon>
        <taxon>Endopterygota</taxon>
        <taxon>Lepidoptera</taxon>
        <taxon>Glossata</taxon>
        <taxon>Ditrysia</taxon>
        <taxon>Tortricoidea</taxon>
        <taxon>Tortricidae</taxon>
        <taxon>Tortricinae</taxon>
        <taxon>Choristoneura</taxon>
    </lineage>
</organism>
<protein>
    <submittedName>
        <fullName evidence="1">Uncharacterized protein</fullName>
    </submittedName>
</protein>
<name>A0ACC0K072_CHOFU</name>